<protein>
    <submittedName>
        <fullName evidence="2">Unnamed protein product</fullName>
    </submittedName>
</protein>
<feature type="compositionally biased region" description="Acidic residues" evidence="1">
    <location>
        <begin position="79"/>
        <end position="89"/>
    </location>
</feature>
<evidence type="ECO:0000313" key="2">
    <source>
        <dbReference type="EMBL" id="GMF36088.1"/>
    </source>
</evidence>
<name>A0A9W6XD38_9STRA</name>
<keyword evidence="3" id="KW-1185">Reference proteome</keyword>
<evidence type="ECO:0000313" key="3">
    <source>
        <dbReference type="Proteomes" id="UP001165083"/>
    </source>
</evidence>
<reference evidence="2" key="1">
    <citation type="submission" date="2023-04" db="EMBL/GenBank/DDBJ databases">
        <title>Phytophthora lilii NBRC 32176.</title>
        <authorList>
            <person name="Ichikawa N."/>
            <person name="Sato H."/>
            <person name="Tonouchi N."/>
        </authorList>
    </citation>
    <scope>NUCLEOTIDE SEQUENCE</scope>
    <source>
        <strain evidence="2">NBRC 32176</strain>
    </source>
</reference>
<proteinExistence type="predicted"/>
<dbReference type="EMBL" id="BSXW01001354">
    <property type="protein sequence ID" value="GMF36088.1"/>
    <property type="molecule type" value="Genomic_DNA"/>
</dbReference>
<dbReference type="AlphaFoldDB" id="A0A9W6XD38"/>
<evidence type="ECO:0000256" key="1">
    <source>
        <dbReference type="SAM" id="MobiDB-lite"/>
    </source>
</evidence>
<accession>A0A9W6XD38</accession>
<organism evidence="2 3">
    <name type="scientific">Phytophthora lilii</name>
    <dbReference type="NCBI Taxonomy" id="2077276"/>
    <lineage>
        <taxon>Eukaryota</taxon>
        <taxon>Sar</taxon>
        <taxon>Stramenopiles</taxon>
        <taxon>Oomycota</taxon>
        <taxon>Peronosporomycetes</taxon>
        <taxon>Peronosporales</taxon>
        <taxon>Peronosporaceae</taxon>
        <taxon>Phytophthora</taxon>
    </lineage>
</organism>
<feature type="region of interest" description="Disordered" evidence="1">
    <location>
        <begin position="20"/>
        <end position="89"/>
    </location>
</feature>
<dbReference type="Proteomes" id="UP001165083">
    <property type="component" value="Unassembled WGS sequence"/>
</dbReference>
<comment type="caution">
    <text evidence="2">The sequence shown here is derived from an EMBL/GenBank/DDBJ whole genome shotgun (WGS) entry which is preliminary data.</text>
</comment>
<sequence length="89" mass="9344">MGCCQPISLADRSKGIISQLDLQPTPFRSISTTTGPEQGSYGNAANTVTGKRKRGNPVLCWAPLSDKPIGESEAGSSDEISESNDCDIS</sequence>
<feature type="compositionally biased region" description="Polar residues" evidence="1">
    <location>
        <begin position="20"/>
        <end position="49"/>
    </location>
</feature>
<gene>
    <name evidence="2" type="ORF">Plil01_001528200</name>
</gene>